<feature type="compositionally biased region" description="Gly residues" evidence="1">
    <location>
        <begin position="64"/>
        <end position="76"/>
    </location>
</feature>
<name>A0A1G4AT79_9PEZI</name>
<protein>
    <submittedName>
        <fullName evidence="2">Uncharacterized protein</fullName>
    </submittedName>
</protein>
<accession>A0A1G4AT79</accession>
<feature type="compositionally biased region" description="Basic and acidic residues" evidence="1">
    <location>
        <begin position="48"/>
        <end position="60"/>
    </location>
</feature>
<dbReference type="EMBL" id="MJBS01000150">
    <property type="protein sequence ID" value="OHE92364.1"/>
    <property type="molecule type" value="Genomic_DNA"/>
</dbReference>
<dbReference type="Proteomes" id="UP000176998">
    <property type="component" value="Unassembled WGS sequence"/>
</dbReference>
<sequence length="76" mass="8677">MWCGFVTVTVAVTVTDTVLQKKTWREPVFPPITYQASRKFLMQWTSLEERQRDRERREVCPGEDGIGQDGTGGQGD</sequence>
<evidence type="ECO:0000313" key="2">
    <source>
        <dbReference type="EMBL" id="OHE92364.1"/>
    </source>
</evidence>
<proteinExistence type="predicted"/>
<dbReference type="RefSeq" id="XP_022469533.1">
    <property type="nucleotide sequence ID" value="XM_022623980.1"/>
</dbReference>
<organism evidence="2 3">
    <name type="scientific">Colletotrichum orchidophilum</name>
    <dbReference type="NCBI Taxonomy" id="1209926"/>
    <lineage>
        <taxon>Eukaryota</taxon>
        <taxon>Fungi</taxon>
        <taxon>Dikarya</taxon>
        <taxon>Ascomycota</taxon>
        <taxon>Pezizomycotina</taxon>
        <taxon>Sordariomycetes</taxon>
        <taxon>Hypocreomycetidae</taxon>
        <taxon>Glomerellales</taxon>
        <taxon>Glomerellaceae</taxon>
        <taxon>Colletotrichum</taxon>
    </lineage>
</organism>
<feature type="region of interest" description="Disordered" evidence="1">
    <location>
        <begin position="48"/>
        <end position="76"/>
    </location>
</feature>
<dbReference type="AlphaFoldDB" id="A0A1G4AT79"/>
<gene>
    <name evidence="2" type="ORF">CORC01_12359</name>
</gene>
<comment type="caution">
    <text evidence="2">The sequence shown here is derived from an EMBL/GenBank/DDBJ whole genome shotgun (WGS) entry which is preliminary data.</text>
</comment>
<reference evidence="2 3" key="1">
    <citation type="submission" date="2016-09" db="EMBL/GenBank/DDBJ databases">
        <authorList>
            <person name="Capua I."/>
            <person name="De Benedictis P."/>
            <person name="Joannis T."/>
            <person name="Lombin L.H."/>
            <person name="Cattoli G."/>
        </authorList>
    </citation>
    <scope>NUCLEOTIDE SEQUENCE [LARGE SCALE GENOMIC DNA]</scope>
    <source>
        <strain evidence="2 3">IMI 309357</strain>
    </source>
</reference>
<evidence type="ECO:0000256" key="1">
    <source>
        <dbReference type="SAM" id="MobiDB-lite"/>
    </source>
</evidence>
<keyword evidence="3" id="KW-1185">Reference proteome</keyword>
<evidence type="ECO:0000313" key="3">
    <source>
        <dbReference type="Proteomes" id="UP000176998"/>
    </source>
</evidence>
<dbReference type="GeneID" id="34565490"/>